<evidence type="ECO:0000313" key="3">
    <source>
        <dbReference type="EMBL" id="GGS15140.1"/>
    </source>
</evidence>
<dbReference type="Proteomes" id="UP000606194">
    <property type="component" value="Unassembled WGS sequence"/>
</dbReference>
<feature type="domain" description="Thiopeptide-type bacteriocin biosynthesis" evidence="2">
    <location>
        <begin position="764"/>
        <end position="1010"/>
    </location>
</feature>
<dbReference type="AlphaFoldDB" id="A0A918G2W6"/>
<reference evidence="3" key="2">
    <citation type="submission" date="2020-09" db="EMBL/GenBank/DDBJ databases">
        <authorList>
            <person name="Sun Q."/>
            <person name="Ohkuma M."/>
        </authorList>
    </citation>
    <scope>NUCLEOTIDE SEQUENCE</scope>
    <source>
        <strain evidence="3">JCM 4386</strain>
    </source>
</reference>
<proteinExistence type="predicted"/>
<dbReference type="NCBIfam" id="TIGR03891">
    <property type="entry name" value="thiopep_ocin"/>
    <property type="match status" value="1"/>
</dbReference>
<protein>
    <recommendedName>
        <fullName evidence="5">Lantibiotic dehydratase</fullName>
    </recommendedName>
</protein>
<accession>A0A918G2W6</accession>
<dbReference type="InterPro" id="IPR023809">
    <property type="entry name" value="Thiopep_bacteriocin_synth_dom"/>
</dbReference>
<sequence length="1022" mass="112521">MVEALELGSDGKLYQHTGVALLRAAAMPLTDLPGWWPDPSDTEACSRWLKQVWADVRFADAIRQASGDLATRVDAIFAGQSARPKQVRRAAMATVRYVLRAAGRPTPFGLFAGVAPVSVGSTPYARWGDAHRAVARVDTEWLDDVIVRLEACPDLLERVDVVLNDLAVRRGGRLHVPHGGPMGATVRRTSAVRVIEDLARGPVRFVALAEQLAASFPRTEPKAIGVLLGALVREKFLITSLRAPMTDTDPLSHLVERLHGADAGTVPEVAQVLHELEAVQRAVHEHNRLPANRQGPQRQALAARLRRLSDAGRSPLAVDLLLDAEARIPESVAREMESAADVLLRLTRRPTGQGVWNEYQVAFWERYGTGTLVPVKEVVDPAAGLGYPAEYPGSRMTAPPPALSERDERLLALAWQTLADGSREIVLTDDLIDHLADDEPTGQAAPPHVEMCARLHADSLSALERGNFTLTVTPARSAGTLTSRFTPVATGTGLDEIYRQAPAGVENALTAQLSFPALYPHTENVARVPAYLPHVIPLGEHRGPDDTAPTLIDVDDLAVTATHTRLYLVSISRRRVVDPQVFHAMALDKQPPPMARFLAHLTRAFGPAWTGFDWGPQGARLPFLPRVRYGRVILSPSRWNLTAEALPGRGADTREWTDALGRWRKRWHCHGAVELREDDRTRRLQLDVPAHTAVLRAHLDREDQAVLTEAPPEESYGWIGGHVHEIALPMTSTRSPVPDPLSGFLPVLTNSTLGPVPGAARAPWLNAKIYTHPDQFEELIGTHLARLVAQLPDAPEWWFVRYRTPHDLDHLRLRIRTRSPGQYAACTELVARWATGLRREGLISRLVFDTYTPEIGRYGPGSALRSAEAVFTADSAYALAALQSLGADPIDGRALAAVGMVDIVRALLGPDEGMRWLTNRPVPPAHVDRGVSDQAIDLVRRATPRARGWGDALAQAWHRRAVDLALYRERIAESMDLDSVLESLLHLHHNRLRGLDREDERICRHLARRSAVAWAAWPGESR</sequence>
<feature type="domain" description="Lantibiotic dehydratase N-terminal" evidence="1">
    <location>
        <begin position="55"/>
        <end position="695"/>
    </location>
</feature>
<evidence type="ECO:0000259" key="2">
    <source>
        <dbReference type="Pfam" id="PF14028"/>
    </source>
</evidence>
<organism evidence="3 4">
    <name type="scientific">Streptomyces humidus</name>
    <dbReference type="NCBI Taxonomy" id="52259"/>
    <lineage>
        <taxon>Bacteria</taxon>
        <taxon>Bacillati</taxon>
        <taxon>Actinomycetota</taxon>
        <taxon>Actinomycetes</taxon>
        <taxon>Kitasatosporales</taxon>
        <taxon>Streptomycetaceae</taxon>
        <taxon>Streptomyces</taxon>
    </lineage>
</organism>
<dbReference type="EMBL" id="BMTL01000031">
    <property type="protein sequence ID" value="GGS15140.1"/>
    <property type="molecule type" value="Genomic_DNA"/>
</dbReference>
<evidence type="ECO:0000313" key="4">
    <source>
        <dbReference type="Proteomes" id="UP000606194"/>
    </source>
</evidence>
<evidence type="ECO:0008006" key="5">
    <source>
        <dbReference type="Google" id="ProtNLM"/>
    </source>
</evidence>
<dbReference type="Pfam" id="PF04738">
    <property type="entry name" value="Lant_dehydr_N"/>
    <property type="match status" value="1"/>
</dbReference>
<reference evidence="3" key="1">
    <citation type="journal article" date="2014" name="Int. J. Syst. Evol. Microbiol.">
        <title>Complete genome sequence of Corynebacterium casei LMG S-19264T (=DSM 44701T), isolated from a smear-ripened cheese.</title>
        <authorList>
            <consortium name="US DOE Joint Genome Institute (JGI-PGF)"/>
            <person name="Walter F."/>
            <person name="Albersmeier A."/>
            <person name="Kalinowski J."/>
            <person name="Ruckert C."/>
        </authorList>
    </citation>
    <scope>NUCLEOTIDE SEQUENCE</scope>
    <source>
        <strain evidence="3">JCM 4386</strain>
    </source>
</reference>
<dbReference type="Pfam" id="PF14028">
    <property type="entry name" value="Lant_dehydr_C"/>
    <property type="match status" value="1"/>
</dbReference>
<gene>
    <name evidence="3" type="ORF">GCM10010269_62940</name>
</gene>
<comment type="caution">
    <text evidence="3">The sequence shown here is derived from an EMBL/GenBank/DDBJ whole genome shotgun (WGS) entry which is preliminary data.</text>
</comment>
<dbReference type="RefSeq" id="WP_229878415.1">
    <property type="nucleotide sequence ID" value="NZ_BMTL01000031.1"/>
</dbReference>
<dbReference type="InterPro" id="IPR006827">
    <property type="entry name" value="Lant_deHydtase_N"/>
</dbReference>
<name>A0A918G2W6_9ACTN</name>
<evidence type="ECO:0000259" key="1">
    <source>
        <dbReference type="Pfam" id="PF04738"/>
    </source>
</evidence>
<keyword evidence="4" id="KW-1185">Reference proteome</keyword>